<gene>
    <name evidence="2" type="ORF">HFQ13_09290</name>
</gene>
<evidence type="ECO:0000313" key="3">
    <source>
        <dbReference type="Proteomes" id="UP001197378"/>
    </source>
</evidence>
<protein>
    <submittedName>
        <fullName evidence="2">Uncharacterized protein</fullName>
    </submittedName>
</protein>
<keyword evidence="3" id="KW-1185">Reference proteome</keyword>
<evidence type="ECO:0000313" key="2">
    <source>
        <dbReference type="EMBL" id="MBU2788393.1"/>
    </source>
</evidence>
<sequence>MPVYDFSKPADRARFLLSLPRDWKEVRRAWLERWEQQYGDQSETKRLLLDWWDGSSRKPADSAPTEQLGLFGE</sequence>
<accession>A0AAE2YR24</accession>
<comment type="caution">
    <text evidence="2">The sequence shown here is derived from an EMBL/GenBank/DDBJ whole genome shotgun (WGS) entry which is preliminary data.</text>
</comment>
<reference evidence="2" key="1">
    <citation type="journal article" date="2021" name="ISME J.">
        <title>Genomic evolution of the class Acidithiobacillia: deep-branching Proteobacteria living in extreme acidic conditions.</title>
        <authorList>
            <person name="Moya-Beltran A."/>
            <person name="Beard S."/>
            <person name="Rojas-Villalobos C."/>
            <person name="Issotta F."/>
            <person name="Gallardo Y."/>
            <person name="Ulloa R."/>
            <person name="Giaveno A."/>
            <person name="Degli Esposti M."/>
            <person name="Johnson D.B."/>
            <person name="Quatrini R."/>
        </authorList>
    </citation>
    <scope>NUCLEOTIDE SEQUENCE</scope>
    <source>
        <strain evidence="2">VAN18-1</strain>
    </source>
</reference>
<proteinExistence type="predicted"/>
<dbReference type="EMBL" id="JAAXYO010000146">
    <property type="protein sequence ID" value="MBU2788393.1"/>
    <property type="molecule type" value="Genomic_DNA"/>
</dbReference>
<dbReference type="AlphaFoldDB" id="A0AAE2YR24"/>
<feature type="region of interest" description="Disordered" evidence="1">
    <location>
        <begin position="54"/>
        <end position="73"/>
    </location>
</feature>
<name>A0AAE2YR24_9PROT</name>
<organism evidence="2 3">
    <name type="scientific">Igneacidithiobacillus copahuensis</name>
    <dbReference type="NCBI Taxonomy" id="2724909"/>
    <lineage>
        <taxon>Bacteria</taxon>
        <taxon>Pseudomonadati</taxon>
        <taxon>Pseudomonadota</taxon>
        <taxon>Acidithiobacillia</taxon>
        <taxon>Acidithiobacillales</taxon>
        <taxon>Acidithiobacillaceae</taxon>
        <taxon>Igneacidithiobacillus</taxon>
    </lineage>
</organism>
<evidence type="ECO:0000256" key="1">
    <source>
        <dbReference type="SAM" id="MobiDB-lite"/>
    </source>
</evidence>
<dbReference type="Proteomes" id="UP001197378">
    <property type="component" value="Unassembled WGS sequence"/>
</dbReference>